<dbReference type="GO" id="GO:0051607">
    <property type="term" value="P:defense response to virus"/>
    <property type="evidence" value="ECO:0007669"/>
    <property type="project" value="UniProtKB-KW"/>
</dbReference>
<dbReference type="Proteomes" id="UP000317422">
    <property type="component" value="Unassembled WGS sequence"/>
</dbReference>
<proteinExistence type="inferred from homology"/>
<evidence type="ECO:0000256" key="1">
    <source>
        <dbReference type="ARBA" id="ARBA00004496"/>
    </source>
</evidence>
<evidence type="ECO:0000313" key="7">
    <source>
        <dbReference type="Proteomes" id="UP000317422"/>
    </source>
</evidence>
<comment type="caution">
    <text evidence="6">The sequence shown here is derived from an EMBL/GenBank/DDBJ whole genome shotgun (WGS) entry which is preliminary data.</text>
</comment>
<protein>
    <recommendedName>
        <fullName evidence="5">CRISPR type III-B/RAMP module-associated protein Cmr5</fullName>
    </recommendedName>
</protein>
<evidence type="ECO:0000256" key="2">
    <source>
        <dbReference type="ARBA" id="ARBA00006161"/>
    </source>
</evidence>
<keyword evidence="3" id="KW-0963">Cytoplasm</keyword>
<keyword evidence="4" id="KW-0051">Antiviral defense</keyword>
<evidence type="ECO:0000256" key="3">
    <source>
        <dbReference type="ARBA" id="ARBA00022490"/>
    </source>
</evidence>
<dbReference type="Pfam" id="PF09701">
    <property type="entry name" value="Cas_Cmr5"/>
    <property type="match status" value="1"/>
</dbReference>
<comment type="similarity">
    <text evidence="2">Belongs to the CRISPR system Cmr5 family.</text>
</comment>
<evidence type="ECO:0000256" key="5">
    <source>
        <dbReference type="ARBA" id="ARBA00030001"/>
    </source>
</evidence>
<evidence type="ECO:0000313" key="6">
    <source>
        <dbReference type="EMBL" id="TQN28625.1"/>
    </source>
</evidence>
<dbReference type="AlphaFoldDB" id="A0A543N9V9"/>
<name>A0A543N9V9_9ACTN</name>
<dbReference type="EMBL" id="VFQC01000002">
    <property type="protein sequence ID" value="TQN28625.1"/>
    <property type="molecule type" value="Genomic_DNA"/>
</dbReference>
<dbReference type="Gene3D" id="1.10.520.30">
    <property type="entry name" value="AF1862-like domain"/>
    <property type="match status" value="1"/>
</dbReference>
<reference evidence="6 7" key="1">
    <citation type="submission" date="2019-06" db="EMBL/GenBank/DDBJ databases">
        <title>Sequencing the genomes of 1000 actinobacteria strains.</title>
        <authorList>
            <person name="Klenk H.-P."/>
        </authorList>
    </citation>
    <scope>NUCLEOTIDE SEQUENCE [LARGE SCALE GENOMIC DNA]</scope>
    <source>
        <strain evidence="6 7">DSM 45015</strain>
    </source>
</reference>
<dbReference type="RefSeq" id="WP_141925653.1">
    <property type="nucleotide sequence ID" value="NZ_VFQC01000002.1"/>
</dbReference>
<dbReference type="InterPro" id="IPR023101">
    <property type="entry name" value="AF1862-like_dom_sf"/>
</dbReference>
<dbReference type="OrthoDB" id="3430921at2"/>
<keyword evidence="7" id="KW-1185">Reference proteome</keyword>
<sequence length="158" mass="17567">MAENHVRRLDRGMAEKALRVLRASLDENAPEDAEPRVGDTLRTRMRALPQRLHGGGFAATYAFLVAKSNGNDKVARAYRQLSVVIAEHVRQEKLLPDSKGPEKHGDPAWLLRELATNRVTPSQYARLSAEVLQLATWLRRLADALYEPDTDGGGQDGE</sequence>
<dbReference type="GO" id="GO:0005737">
    <property type="term" value="C:cytoplasm"/>
    <property type="evidence" value="ECO:0007669"/>
    <property type="project" value="UniProtKB-SubCell"/>
</dbReference>
<dbReference type="InterPro" id="IPR010160">
    <property type="entry name" value="CRISPR-assoc_prot_Cmr5"/>
</dbReference>
<dbReference type="SUPFAM" id="SSF158568">
    <property type="entry name" value="AF1862-like"/>
    <property type="match status" value="1"/>
</dbReference>
<gene>
    <name evidence="6" type="ORF">FHX37_3982</name>
</gene>
<accession>A0A543N9V9</accession>
<evidence type="ECO:0000256" key="4">
    <source>
        <dbReference type="ARBA" id="ARBA00023118"/>
    </source>
</evidence>
<organism evidence="6 7">
    <name type="scientific">Haloactinospora alba</name>
    <dbReference type="NCBI Taxonomy" id="405555"/>
    <lineage>
        <taxon>Bacteria</taxon>
        <taxon>Bacillati</taxon>
        <taxon>Actinomycetota</taxon>
        <taxon>Actinomycetes</taxon>
        <taxon>Streptosporangiales</taxon>
        <taxon>Nocardiopsidaceae</taxon>
        <taxon>Haloactinospora</taxon>
    </lineage>
</organism>
<comment type="subcellular location">
    <subcellularLocation>
        <location evidence="1">Cytoplasm</location>
    </subcellularLocation>
</comment>